<protein>
    <recommendedName>
        <fullName evidence="3">DUF4283 domain-containing protein</fullName>
    </recommendedName>
</protein>
<gene>
    <name evidence="1" type="ORF">VNO78_30786</name>
</gene>
<evidence type="ECO:0000313" key="2">
    <source>
        <dbReference type="Proteomes" id="UP001386955"/>
    </source>
</evidence>
<sequence>MEQRTWIRCTEIPLNVWGDECFFQITTTIREFLKAGEMSTNMENVEYARLLVRIPNYKQMLYEKMEVNINGHICHVRLIEEDVSQVNQCSCWLKHEDRPLSGGLSVGSQYGHNEWLIGLGEENYVDGSLEEEYGISKNEGQRY</sequence>
<evidence type="ECO:0008006" key="3">
    <source>
        <dbReference type="Google" id="ProtNLM"/>
    </source>
</evidence>
<name>A0AAN9X820_PSOTE</name>
<reference evidence="1 2" key="1">
    <citation type="submission" date="2024-01" db="EMBL/GenBank/DDBJ databases">
        <title>The genomes of 5 underutilized Papilionoideae crops provide insights into root nodulation and disease resistanc.</title>
        <authorList>
            <person name="Jiang F."/>
        </authorList>
    </citation>
    <scope>NUCLEOTIDE SEQUENCE [LARGE SCALE GENOMIC DNA]</scope>
    <source>
        <strain evidence="1">DUOXIRENSHENG_FW03</strain>
        <tissue evidence="1">Leaves</tissue>
    </source>
</reference>
<dbReference type="Proteomes" id="UP001386955">
    <property type="component" value="Unassembled WGS sequence"/>
</dbReference>
<evidence type="ECO:0000313" key="1">
    <source>
        <dbReference type="EMBL" id="KAK7385079.1"/>
    </source>
</evidence>
<dbReference type="EMBL" id="JAYMYS010000008">
    <property type="protein sequence ID" value="KAK7385079.1"/>
    <property type="molecule type" value="Genomic_DNA"/>
</dbReference>
<comment type="caution">
    <text evidence="1">The sequence shown here is derived from an EMBL/GenBank/DDBJ whole genome shotgun (WGS) entry which is preliminary data.</text>
</comment>
<keyword evidence="2" id="KW-1185">Reference proteome</keyword>
<dbReference type="AlphaFoldDB" id="A0AAN9X820"/>
<accession>A0AAN9X820</accession>
<organism evidence="1 2">
    <name type="scientific">Psophocarpus tetragonolobus</name>
    <name type="common">Winged bean</name>
    <name type="synonym">Dolichos tetragonolobus</name>
    <dbReference type="NCBI Taxonomy" id="3891"/>
    <lineage>
        <taxon>Eukaryota</taxon>
        <taxon>Viridiplantae</taxon>
        <taxon>Streptophyta</taxon>
        <taxon>Embryophyta</taxon>
        <taxon>Tracheophyta</taxon>
        <taxon>Spermatophyta</taxon>
        <taxon>Magnoliopsida</taxon>
        <taxon>eudicotyledons</taxon>
        <taxon>Gunneridae</taxon>
        <taxon>Pentapetalae</taxon>
        <taxon>rosids</taxon>
        <taxon>fabids</taxon>
        <taxon>Fabales</taxon>
        <taxon>Fabaceae</taxon>
        <taxon>Papilionoideae</taxon>
        <taxon>50 kb inversion clade</taxon>
        <taxon>NPAAA clade</taxon>
        <taxon>indigoferoid/millettioid clade</taxon>
        <taxon>Phaseoleae</taxon>
        <taxon>Psophocarpus</taxon>
    </lineage>
</organism>
<proteinExistence type="predicted"/>